<feature type="chain" id="PRO_5038808919" evidence="1">
    <location>
        <begin position="22"/>
        <end position="382"/>
    </location>
</feature>
<dbReference type="Gene3D" id="3.10.570.10">
    <property type="entry name" value="sex pheromone staph- cam373 precursor domain"/>
    <property type="match status" value="1"/>
</dbReference>
<organism evidence="2 3">
    <name type="scientific">Cytobacillus dafuensis</name>
    <name type="common">Bacillus dafuensis</name>
    <dbReference type="NCBI Taxonomy" id="1742359"/>
    <lineage>
        <taxon>Bacteria</taxon>
        <taxon>Bacillati</taxon>
        <taxon>Bacillota</taxon>
        <taxon>Bacilli</taxon>
        <taxon>Bacillales</taxon>
        <taxon>Bacillaceae</taxon>
        <taxon>Cytobacillus</taxon>
    </lineage>
</organism>
<dbReference type="OrthoDB" id="9795361at2"/>
<dbReference type="CDD" id="cd13441">
    <property type="entry name" value="CamS_repeat_1"/>
    <property type="match status" value="1"/>
</dbReference>
<gene>
    <name evidence="2" type="ORF">FSZ17_03815</name>
</gene>
<evidence type="ECO:0000256" key="1">
    <source>
        <dbReference type="SAM" id="SignalP"/>
    </source>
</evidence>
<accession>A0A5B8Z2F8</accession>
<dbReference type="EMBL" id="CP042593">
    <property type="protein sequence ID" value="QED46463.1"/>
    <property type="molecule type" value="Genomic_DNA"/>
</dbReference>
<dbReference type="PIRSF" id="PIRSF012509">
    <property type="entry name" value="CamS"/>
    <property type="match status" value="1"/>
</dbReference>
<evidence type="ECO:0000313" key="3">
    <source>
        <dbReference type="Proteomes" id="UP000321555"/>
    </source>
</evidence>
<keyword evidence="3" id="KW-1185">Reference proteome</keyword>
<keyword evidence="1" id="KW-0732">Signal</keyword>
<dbReference type="PROSITE" id="PS51257">
    <property type="entry name" value="PROKAR_LIPOPROTEIN"/>
    <property type="match status" value="1"/>
</dbReference>
<dbReference type="RefSeq" id="WP_057776968.1">
    <property type="nucleotide sequence ID" value="NZ_CP042593.1"/>
</dbReference>
<sequence length="382" mass="43560">MKKIMMLALSLSLLLAGCAPKFNKEEEVVQGKMDAKEKAIIPNYKISDKYYRTVLPFKPSESRGLVVGNINSKYDINEFETGLMRVAQNEYDPDKYIFQEGQYLKKDTVRSWLNRKLTPEQLKEKKLSEAENLGLNPIDNGKEETPKYLAHILEHNYLVKNDEGKVQLEGVVIGLALNSTYYYQKVQYGPTYETKIDHKELEKEGKKLAEEVLKRLRKIEGLEEVPITIALFEQQSKSSVVPGNFFAYANASKGSASLGSWEKIDEKYVQFPSTEADKQHREDLTAFLNFKQDVESYFPNFNGVIGKAFYANGQLQELSINIPIQFYGKAEGIGFTQYVTGLIMQHFPEYVSIEVNITSVNGPEALIVRKADQSEPFVHIYQ</sequence>
<reference evidence="3" key="1">
    <citation type="submission" date="2019-08" db="EMBL/GenBank/DDBJ databases">
        <authorList>
            <person name="Zheng X."/>
        </authorList>
    </citation>
    <scope>NUCLEOTIDE SEQUENCE [LARGE SCALE GENOMIC DNA]</scope>
    <source>
        <strain evidence="3">FJAT-25496</strain>
    </source>
</reference>
<dbReference type="STRING" id="1742359.GCA_001439625_02307"/>
<dbReference type="CDD" id="cd13440">
    <property type="entry name" value="CamS_repeat_2"/>
    <property type="match status" value="1"/>
</dbReference>
<proteinExistence type="predicted"/>
<protein>
    <submittedName>
        <fullName evidence="2">CamS family sex pheromone protein</fullName>
    </submittedName>
</protein>
<dbReference type="Pfam" id="PF07537">
    <property type="entry name" value="CamS"/>
    <property type="match status" value="1"/>
</dbReference>
<dbReference type="AlphaFoldDB" id="A0A5B8Z2F8"/>
<name>A0A5B8Z2F8_CYTDA</name>
<evidence type="ECO:0000313" key="2">
    <source>
        <dbReference type="EMBL" id="QED46463.1"/>
    </source>
</evidence>
<dbReference type="Proteomes" id="UP000321555">
    <property type="component" value="Chromosome"/>
</dbReference>
<feature type="signal peptide" evidence="1">
    <location>
        <begin position="1"/>
        <end position="21"/>
    </location>
</feature>
<dbReference type="KEGG" id="bda:FSZ17_03815"/>
<dbReference type="InterPro" id="IPR011426">
    <property type="entry name" value="CamS"/>
</dbReference>